<gene>
    <name evidence="1" type="ORF">FRX97_05850</name>
</gene>
<sequence>MSEKYGYADRQYWAWKTIDFPNGTYQGMAHSLAISAKLGLINKNDALFLIDALICAIPKIRHNNGSVEEAFPEEHSFCVTALVAFDILSAIYRLKAELGEGKTKDYLEIIRPLIDFITHNDETHAIISNHLATGVAAIALWNHLSGDKNGRGEELLGIILDHQSEEGWYMEYESADPGYQTLCTYYLCAANEVLNDDGLHNSIAKSIAFLRNFIHPDGSIGGIYGSRNTEVYYPGGLVGLEQQRGLYCATEKLLQSWTSESAILPENIDRENLIPLVNSVAYAALMLEENGKLIEPPMGELNYHKDFPEAGLYVHSTETYYAVVNYKKGGVLKVFDRVKKQWDIEDGGLVLRIGQKQYSTQSYLPNISFKTREIKTELFEVGTSYPSYFQTLLIRLFALTIFKIRALREGFKKAVIRLLITGKKPLRGVGVKRHFSFNEEGILVTEFLSKKMPNAEVLRPGKYKTIHMASSGYTALTRLPKFESNLVRFELHD</sequence>
<comment type="caution">
    <text evidence="1">The sequence shown here is derived from an EMBL/GenBank/DDBJ whole genome shotgun (WGS) entry which is preliminary data.</text>
</comment>
<reference evidence="1 2" key="1">
    <citation type="submission" date="2019-08" db="EMBL/GenBank/DDBJ databases">
        <title>Genome of Luteibaculum oceani JCM 18817.</title>
        <authorList>
            <person name="Bowman J.P."/>
        </authorList>
    </citation>
    <scope>NUCLEOTIDE SEQUENCE [LARGE SCALE GENOMIC DNA]</scope>
    <source>
        <strain evidence="1 2">JCM 18817</strain>
    </source>
</reference>
<organism evidence="1 2">
    <name type="scientific">Luteibaculum oceani</name>
    <dbReference type="NCBI Taxonomy" id="1294296"/>
    <lineage>
        <taxon>Bacteria</taxon>
        <taxon>Pseudomonadati</taxon>
        <taxon>Bacteroidota</taxon>
        <taxon>Flavobacteriia</taxon>
        <taxon>Flavobacteriales</taxon>
        <taxon>Luteibaculaceae</taxon>
        <taxon>Luteibaculum</taxon>
    </lineage>
</organism>
<accession>A0A5C6V9Q5</accession>
<dbReference type="InterPro" id="IPR008930">
    <property type="entry name" value="Terpenoid_cyclase/PrenylTrfase"/>
</dbReference>
<evidence type="ECO:0000313" key="2">
    <source>
        <dbReference type="Proteomes" id="UP000321168"/>
    </source>
</evidence>
<dbReference type="Proteomes" id="UP000321168">
    <property type="component" value="Unassembled WGS sequence"/>
</dbReference>
<name>A0A5C6V9Q5_9FLAO</name>
<dbReference type="RefSeq" id="WP_147014259.1">
    <property type="nucleotide sequence ID" value="NZ_VORB01000004.1"/>
</dbReference>
<proteinExistence type="predicted"/>
<dbReference type="OrthoDB" id="5493458at2"/>
<dbReference type="SUPFAM" id="SSF48239">
    <property type="entry name" value="Terpenoid cyclases/Protein prenyltransferases"/>
    <property type="match status" value="1"/>
</dbReference>
<dbReference type="EMBL" id="VORB01000004">
    <property type="protein sequence ID" value="TXC81530.1"/>
    <property type="molecule type" value="Genomic_DNA"/>
</dbReference>
<dbReference type="AlphaFoldDB" id="A0A5C6V9Q5"/>
<keyword evidence="2" id="KW-1185">Reference proteome</keyword>
<evidence type="ECO:0000313" key="1">
    <source>
        <dbReference type="EMBL" id="TXC81530.1"/>
    </source>
</evidence>
<protein>
    <submittedName>
        <fullName evidence="1">Uncharacterized protein</fullName>
    </submittedName>
</protein>